<proteinExistence type="predicted"/>
<dbReference type="Proteomes" id="UP000700334">
    <property type="component" value="Unassembled WGS sequence"/>
</dbReference>
<feature type="compositionally biased region" description="Polar residues" evidence="1">
    <location>
        <begin position="162"/>
        <end position="174"/>
    </location>
</feature>
<feature type="compositionally biased region" description="Low complexity" evidence="1">
    <location>
        <begin position="205"/>
        <end position="216"/>
    </location>
</feature>
<feature type="compositionally biased region" description="Basic and acidic residues" evidence="1">
    <location>
        <begin position="175"/>
        <end position="186"/>
    </location>
</feature>
<protein>
    <submittedName>
        <fullName evidence="2">Uncharacterized protein</fullName>
    </submittedName>
</protein>
<evidence type="ECO:0000313" key="3">
    <source>
        <dbReference type="Proteomes" id="UP000700334"/>
    </source>
</evidence>
<dbReference type="EMBL" id="JAGFMF010011818">
    <property type="protein sequence ID" value="KAG8511823.1"/>
    <property type="molecule type" value="Genomic_DNA"/>
</dbReference>
<organism evidence="2 3">
    <name type="scientific">Galemys pyrenaicus</name>
    <name type="common">Iberian desman</name>
    <name type="synonym">Pyrenean desman</name>
    <dbReference type="NCBI Taxonomy" id="202257"/>
    <lineage>
        <taxon>Eukaryota</taxon>
        <taxon>Metazoa</taxon>
        <taxon>Chordata</taxon>
        <taxon>Craniata</taxon>
        <taxon>Vertebrata</taxon>
        <taxon>Euteleostomi</taxon>
        <taxon>Mammalia</taxon>
        <taxon>Eutheria</taxon>
        <taxon>Laurasiatheria</taxon>
        <taxon>Eulipotyphla</taxon>
        <taxon>Talpidae</taxon>
        <taxon>Galemys</taxon>
    </lineage>
</organism>
<sequence>MELGHYSDEPLLSTMKQALGLPKHRKNLTVLTSCKHWSWVPAHLTFPLDGRALATFTLRQETLWRGTLAPAGSTQLRSRYSGSRVAPLPKGRPNPESGVGTPWNRCGLSPPSHSLPQFSSGGRRWRRQRKPKVWNREKCTPELRPWAPVHRAPTPHPPSLSPLGTNSLQIPQLQRETRNARWERAPKGAGGTARRDSGAHAPSPALGLQARAGAARDGPLGSASLPPRRGREDEERPPPPHPLPGRARAALGPPLAGRGGRSAAPRAASSAFEPPSQRQSPPHNAPRRAAFEKAARLVQDGGARPVA</sequence>
<reference evidence="2" key="1">
    <citation type="journal article" date="2021" name="Evol. Appl.">
        <title>The genome of the Pyrenean desman and the effects of bottlenecks and inbreeding on the genomic landscape of an endangered species.</title>
        <authorList>
            <person name="Escoda L."/>
            <person name="Castresana J."/>
        </authorList>
    </citation>
    <scope>NUCLEOTIDE SEQUENCE</scope>
    <source>
        <strain evidence="2">IBE-C5619</strain>
    </source>
</reference>
<keyword evidence="3" id="KW-1185">Reference proteome</keyword>
<feature type="compositionally biased region" description="Basic residues" evidence="1">
    <location>
        <begin position="123"/>
        <end position="133"/>
    </location>
</feature>
<name>A0A8J6DML7_GALPY</name>
<dbReference type="AlphaFoldDB" id="A0A8J6DML7"/>
<feature type="compositionally biased region" description="Basic and acidic residues" evidence="1">
    <location>
        <begin position="229"/>
        <end position="238"/>
    </location>
</feature>
<gene>
    <name evidence="2" type="ORF">J0S82_012050</name>
</gene>
<feature type="region of interest" description="Disordered" evidence="1">
    <location>
        <begin position="114"/>
        <end position="307"/>
    </location>
</feature>
<feature type="region of interest" description="Disordered" evidence="1">
    <location>
        <begin position="75"/>
        <end position="101"/>
    </location>
</feature>
<accession>A0A8J6DML7</accession>
<comment type="caution">
    <text evidence="2">The sequence shown here is derived from an EMBL/GenBank/DDBJ whole genome shotgun (WGS) entry which is preliminary data.</text>
</comment>
<evidence type="ECO:0000313" key="2">
    <source>
        <dbReference type="EMBL" id="KAG8511823.1"/>
    </source>
</evidence>
<feature type="compositionally biased region" description="Low complexity" evidence="1">
    <location>
        <begin position="244"/>
        <end position="271"/>
    </location>
</feature>
<evidence type="ECO:0000256" key="1">
    <source>
        <dbReference type="SAM" id="MobiDB-lite"/>
    </source>
</evidence>